<evidence type="ECO:0000313" key="2">
    <source>
        <dbReference type="Proteomes" id="UP000242792"/>
    </source>
</evidence>
<gene>
    <name evidence="1" type="ORF">B5M06_14830</name>
</gene>
<organism evidence="1 2">
    <name type="scientific">Comamonas kerstersii</name>
    <dbReference type="NCBI Taxonomy" id="225992"/>
    <lineage>
        <taxon>Bacteria</taxon>
        <taxon>Pseudomonadati</taxon>
        <taxon>Pseudomonadota</taxon>
        <taxon>Betaproteobacteria</taxon>
        <taxon>Burkholderiales</taxon>
        <taxon>Comamonadaceae</taxon>
        <taxon>Comamonas</taxon>
    </lineage>
</organism>
<reference evidence="1 2" key="1">
    <citation type="submission" date="2017-03" db="EMBL/GenBank/DDBJ databases">
        <title>Rapid Whole Genome Sequencing of Comamonas kerstersii Causing Continuous ambulatory Peritoneal Dialysis-Associated Peritonitis.</title>
        <authorList>
            <person name="Zheng B."/>
        </authorList>
    </citation>
    <scope>NUCLEOTIDE SEQUENCE [LARGE SCALE GENOMIC DNA]</scope>
    <source>
        <strain evidence="1 2">8943</strain>
    </source>
</reference>
<protein>
    <submittedName>
        <fullName evidence="1">Uncharacterized protein</fullName>
    </submittedName>
</protein>
<evidence type="ECO:0000313" key="1">
    <source>
        <dbReference type="EMBL" id="AQZ99334.1"/>
    </source>
</evidence>
<dbReference type="Proteomes" id="UP000242792">
    <property type="component" value="Chromosome"/>
</dbReference>
<sequence>MPLELVPPTPPDRKTAMVERIKDIARPDGMLQCSRCGGRDTLMIRNGDRIVGGKIKAGTVIEKGICPHCYKRGVIVDLMPPKPKIVKAPKPRRTKPKLVK</sequence>
<dbReference type="OrthoDB" id="6948191at2"/>
<dbReference type="KEGG" id="cke:B5M06_14830"/>
<dbReference type="EMBL" id="CP020121">
    <property type="protein sequence ID" value="AQZ99334.1"/>
    <property type="molecule type" value="Genomic_DNA"/>
</dbReference>
<proteinExistence type="predicted"/>
<dbReference type="AlphaFoldDB" id="A0A1V0BHL7"/>
<accession>A0A1V0BHL7</accession>
<name>A0A1V0BHL7_9BURK</name>